<dbReference type="Proteomes" id="UP000678513">
    <property type="component" value="Chromosome"/>
</dbReference>
<dbReference type="InterPro" id="IPR008271">
    <property type="entry name" value="Ser/Thr_kinase_AS"/>
</dbReference>
<keyword evidence="7 10" id="KW-0067">ATP-binding</keyword>
<dbReference type="Gene3D" id="3.30.200.20">
    <property type="entry name" value="Phosphorylase Kinase, domain 1"/>
    <property type="match status" value="1"/>
</dbReference>
<feature type="domain" description="PASTA" evidence="14">
    <location>
        <begin position="371"/>
        <end position="437"/>
    </location>
</feature>
<evidence type="ECO:0000313" key="16">
    <source>
        <dbReference type="Proteomes" id="UP000678513"/>
    </source>
</evidence>
<feature type="compositionally biased region" description="Pro residues" evidence="11">
    <location>
        <begin position="663"/>
        <end position="680"/>
    </location>
</feature>
<dbReference type="PROSITE" id="PS51178">
    <property type="entry name" value="PASTA"/>
    <property type="match status" value="4"/>
</dbReference>
<dbReference type="InterPro" id="IPR017441">
    <property type="entry name" value="Protein_kinase_ATP_BS"/>
</dbReference>
<dbReference type="PROSITE" id="PS00107">
    <property type="entry name" value="PROTEIN_KINASE_ATP"/>
    <property type="match status" value="1"/>
</dbReference>
<keyword evidence="5 10" id="KW-0547">Nucleotide-binding</keyword>
<gene>
    <name evidence="15" type="primary">pknB</name>
    <name evidence="15" type="ORF">J5A65_12775</name>
</gene>
<accession>A0ABX7Y5J9</accession>
<feature type="region of interest" description="Disordered" evidence="11">
    <location>
        <begin position="618"/>
        <end position="680"/>
    </location>
</feature>
<evidence type="ECO:0000256" key="7">
    <source>
        <dbReference type="ARBA" id="ARBA00022840"/>
    </source>
</evidence>
<keyword evidence="2" id="KW-0723">Serine/threonine-protein kinase</keyword>
<dbReference type="InterPro" id="IPR011009">
    <property type="entry name" value="Kinase-like_dom_sf"/>
</dbReference>
<feature type="region of interest" description="Disordered" evidence="11">
    <location>
        <begin position="292"/>
        <end position="338"/>
    </location>
</feature>
<keyword evidence="12" id="KW-0472">Membrane</keyword>
<feature type="compositionally biased region" description="Polar residues" evidence="11">
    <location>
        <begin position="618"/>
        <end position="633"/>
    </location>
</feature>
<evidence type="ECO:0000256" key="3">
    <source>
        <dbReference type="ARBA" id="ARBA00022679"/>
    </source>
</evidence>
<dbReference type="PANTHER" id="PTHR43289">
    <property type="entry name" value="MITOGEN-ACTIVATED PROTEIN KINASE KINASE KINASE 20-RELATED"/>
    <property type="match status" value="1"/>
</dbReference>
<protein>
    <recommendedName>
        <fullName evidence="1">non-specific serine/threonine protein kinase</fullName>
        <ecNumber evidence="1">2.7.11.1</ecNumber>
    </recommendedName>
</protein>
<dbReference type="SMART" id="SM00740">
    <property type="entry name" value="PASTA"/>
    <property type="match status" value="4"/>
</dbReference>
<dbReference type="SMART" id="SM00220">
    <property type="entry name" value="S_TKc"/>
    <property type="match status" value="1"/>
</dbReference>
<evidence type="ECO:0000256" key="1">
    <source>
        <dbReference type="ARBA" id="ARBA00012513"/>
    </source>
</evidence>
<proteinExistence type="predicted"/>
<evidence type="ECO:0000256" key="8">
    <source>
        <dbReference type="ARBA" id="ARBA00047899"/>
    </source>
</evidence>
<feature type="domain" description="PASTA" evidence="14">
    <location>
        <begin position="438"/>
        <end position="511"/>
    </location>
</feature>
<dbReference type="InterPro" id="IPR005543">
    <property type="entry name" value="PASTA_dom"/>
</dbReference>
<dbReference type="Gene3D" id="3.30.10.20">
    <property type="match status" value="4"/>
</dbReference>
<dbReference type="PROSITE" id="PS00108">
    <property type="entry name" value="PROTEIN_KINASE_ST"/>
    <property type="match status" value="1"/>
</dbReference>
<comment type="catalytic activity">
    <reaction evidence="8">
        <text>L-threonyl-[protein] + ATP = O-phospho-L-threonyl-[protein] + ADP + H(+)</text>
        <dbReference type="Rhea" id="RHEA:46608"/>
        <dbReference type="Rhea" id="RHEA-COMP:11060"/>
        <dbReference type="Rhea" id="RHEA-COMP:11605"/>
        <dbReference type="ChEBI" id="CHEBI:15378"/>
        <dbReference type="ChEBI" id="CHEBI:30013"/>
        <dbReference type="ChEBI" id="CHEBI:30616"/>
        <dbReference type="ChEBI" id="CHEBI:61977"/>
        <dbReference type="ChEBI" id="CHEBI:456216"/>
        <dbReference type="EC" id="2.7.11.1"/>
    </reaction>
</comment>
<evidence type="ECO:0000313" key="15">
    <source>
        <dbReference type="EMBL" id="QUC07778.1"/>
    </source>
</evidence>
<evidence type="ECO:0000259" key="13">
    <source>
        <dbReference type="PROSITE" id="PS50011"/>
    </source>
</evidence>
<dbReference type="RefSeq" id="WP_212322661.1">
    <property type="nucleotide sequence ID" value="NZ_AP024463.1"/>
</dbReference>
<feature type="domain" description="PASTA" evidence="14">
    <location>
        <begin position="581"/>
        <end position="651"/>
    </location>
</feature>
<feature type="transmembrane region" description="Helical" evidence="12">
    <location>
        <begin position="344"/>
        <end position="367"/>
    </location>
</feature>
<dbReference type="SUPFAM" id="SSF56112">
    <property type="entry name" value="Protein kinase-like (PK-like)"/>
    <property type="match status" value="1"/>
</dbReference>
<dbReference type="Pfam" id="PF00069">
    <property type="entry name" value="Pkinase"/>
    <property type="match status" value="1"/>
</dbReference>
<dbReference type="CDD" id="cd14014">
    <property type="entry name" value="STKc_PknB_like"/>
    <property type="match status" value="1"/>
</dbReference>
<feature type="domain" description="PASTA" evidence="14">
    <location>
        <begin position="512"/>
        <end position="579"/>
    </location>
</feature>
<dbReference type="NCBIfam" id="NF033483">
    <property type="entry name" value="PknB_PASTA_kin"/>
    <property type="match status" value="1"/>
</dbReference>
<feature type="region of interest" description="Disordered" evidence="11">
    <location>
        <begin position="403"/>
        <end position="424"/>
    </location>
</feature>
<feature type="compositionally biased region" description="Low complexity" evidence="11">
    <location>
        <begin position="301"/>
        <end position="324"/>
    </location>
</feature>
<dbReference type="GO" id="GO:0016301">
    <property type="term" value="F:kinase activity"/>
    <property type="evidence" value="ECO:0007669"/>
    <property type="project" value="UniProtKB-KW"/>
</dbReference>
<keyword evidence="6 15" id="KW-0418">Kinase</keyword>
<keyword evidence="4" id="KW-0677">Repeat</keyword>
<evidence type="ECO:0000256" key="12">
    <source>
        <dbReference type="SAM" id="Phobius"/>
    </source>
</evidence>
<keyword evidence="12" id="KW-1133">Transmembrane helix</keyword>
<organism evidence="15 16">
    <name type="scientific">Arachnia rubra</name>
    <dbReference type="NCBI Taxonomy" id="1547448"/>
    <lineage>
        <taxon>Bacteria</taxon>
        <taxon>Bacillati</taxon>
        <taxon>Actinomycetota</taxon>
        <taxon>Actinomycetes</taxon>
        <taxon>Propionibacteriales</taxon>
        <taxon>Propionibacteriaceae</taxon>
        <taxon>Arachnia</taxon>
    </lineage>
</organism>
<dbReference type="InterPro" id="IPR000719">
    <property type="entry name" value="Prot_kinase_dom"/>
</dbReference>
<dbReference type="PANTHER" id="PTHR43289:SF6">
    <property type="entry name" value="SERINE_THREONINE-PROTEIN KINASE NEKL-3"/>
    <property type="match status" value="1"/>
</dbReference>
<evidence type="ECO:0000259" key="14">
    <source>
        <dbReference type="PROSITE" id="PS51178"/>
    </source>
</evidence>
<name>A0ABX7Y5J9_9ACTN</name>
<evidence type="ECO:0000256" key="2">
    <source>
        <dbReference type="ARBA" id="ARBA00022527"/>
    </source>
</evidence>
<dbReference type="EC" id="2.7.11.1" evidence="1"/>
<evidence type="ECO:0000256" key="4">
    <source>
        <dbReference type="ARBA" id="ARBA00022737"/>
    </source>
</evidence>
<feature type="compositionally biased region" description="Polar residues" evidence="11">
    <location>
        <begin position="542"/>
        <end position="551"/>
    </location>
</feature>
<evidence type="ECO:0000256" key="10">
    <source>
        <dbReference type="PROSITE-ProRule" id="PRU10141"/>
    </source>
</evidence>
<evidence type="ECO:0000256" key="5">
    <source>
        <dbReference type="ARBA" id="ARBA00022741"/>
    </source>
</evidence>
<dbReference type="Gene3D" id="1.10.510.10">
    <property type="entry name" value="Transferase(Phosphotransferase) domain 1"/>
    <property type="match status" value="1"/>
</dbReference>
<keyword evidence="3" id="KW-0808">Transferase</keyword>
<reference evidence="15 16" key="1">
    <citation type="submission" date="2021-03" db="EMBL/GenBank/DDBJ databases">
        <title>Human Oral Microbial Genomes.</title>
        <authorList>
            <person name="Johnston C.D."/>
            <person name="Chen T."/>
            <person name="Dewhirst F.E."/>
        </authorList>
    </citation>
    <scope>NUCLEOTIDE SEQUENCE [LARGE SCALE GENOMIC DNA]</scope>
    <source>
        <strain evidence="15 16">DSMZ 100122</strain>
    </source>
</reference>
<evidence type="ECO:0000256" key="9">
    <source>
        <dbReference type="ARBA" id="ARBA00048679"/>
    </source>
</evidence>
<dbReference type="EMBL" id="CP072384">
    <property type="protein sequence ID" value="QUC07778.1"/>
    <property type="molecule type" value="Genomic_DNA"/>
</dbReference>
<keyword evidence="16" id="KW-1185">Reference proteome</keyword>
<sequence length="680" mass="72770">MTERGTLLGGRYELDQIIGRGGMAEVWRARDLRLIRDVAIKRLRIDLASDPTFQARFRREAQSAAGLNHPNIVAVYDTGEERDTKSDVMVPYIVMELVEGVTLREVLRDGRKIVPNRALEFTAGVLDALSYSHRAGIIHRDIKPANVMLTPAGTVKVMDFGIARAVADTSATMTQTAAVIGTAQYLSPEQARGEKVDQRSDLYSVGCLLYELLCSEPPFKGDSPVSVAYQHVRETPVPPSQRDPEVTPAMDAIALKALAKSPADRYQDAREFREDILRALNGQPVMAAFSSPTEMPTTVMPSSARRAAPTTAMPAAADSPADTSVNGAVDTLEDEDQKKKRKRLVVTLSVLAGLLVIALAATAYMVFANPAPRQVTVPNVVGSDQATAESALKEQGFASKVENVESDDANKGRVTASDPASGTQAAFGSTVTLKVGQGPTQLEIPSDLKGKSFDDAKSQLQKAGFTGKITKEDMKPADEAADAVKGQVQESDPVLGQKAAPDHDITLKVATGTSPVPDFTGKTLDEAQSLATNAGFQVTLKSSEGETSQQDAGKVFKQSPDEGTALDRKTGKITVTIAKAAPTTAKVPNMIGMDESQAQQAFKSAGFSRPLRIRQVEQPGQQTYGRVSAQNFDADTELPRNTEDVEVTIPTQPAQNSQEPTQTPSPSPTPLPSPPPSPKR</sequence>
<feature type="compositionally biased region" description="Polar residues" evidence="11">
    <location>
        <begin position="649"/>
        <end position="659"/>
    </location>
</feature>
<feature type="binding site" evidence="10">
    <location>
        <position position="41"/>
    </location>
    <ligand>
        <name>ATP</name>
        <dbReference type="ChEBI" id="CHEBI:30616"/>
    </ligand>
</feature>
<evidence type="ECO:0000256" key="11">
    <source>
        <dbReference type="SAM" id="MobiDB-lite"/>
    </source>
</evidence>
<evidence type="ECO:0000256" key="6">
    <source>
        <dbReference type="ARBA" id="ARBA00022777"/>
    </source>
</evidence>
<dbReference type="PROSITE" id="PS50011">
    <property type="entry name" value="PROTEIN_KINASE_DOM"/>
    <property type="match status" value="1"/>
</dbReference>
<dbReference type="CDD" id="cd06577">
    <property type="entry name" value="PASTA_pknB"/>
    <property type="match status" value="4"/>
</dbReference>
<feature type="domain" description="Protein kinase" evidence="13">
    <location>
        <begin position="12"/>
        <end position="277"/>
    </location>
</feature>
<dbReference type="Pfam" id="PF03793">
    <property type="entry name" value="PASTA"/>
    <property type="match status" value="4"/>
</dbReference>
<comment type="catalytic activity">
    <reaction evidence="9">
        <text>L-seryl-[protein] + ATP = O-phospho-L-seryl-[protein] + ADP + H(+)</text>
        <dbReference type="Rhea" id="RHEA:17989"/>
        <dbReference type="Rhea" id="RHEA-COMP:9863"/>
        <dbReference type="Rhea" id="RHEA-COMP:11604"/>
        <dbReference type="ChEBI" id="CHEBI:15378"/>
        <dbReference type="ChEBI" id="CHEBI:29999"/>
        <dbReference type="ChEBI" id="CHEBI:30616"/>
        <dbReference type="ChEBI" id="CHEBI:83421"/>
        <dbReference type="ChEBI" id="CHEBI:456216"/>
        <dbReference type="EC" id="2.7.11.1"/>
    </reaction>
</comment>
<feature type="region of interest" description="Disordered" evidence="11">
    <location>
        <begin position="542"/>
        <end position="569"/>
    </location>
</feature>
<keyword evidence="12" id="KW-0812">Transmembrane</keyword>